<keyword evidence="1" id="KW-0732">Signal</keyword>
<dbReference type="Pfam" id="PF01607">
    <property type="entry name" value="CBM_14"/>
    <property type="match status" value="1"/>
</dbReference>
<dbReference type="Pfam" id="PF00092">
    <property type="entry name" value="VWA"/>
    <property type="match status" value="2"/>
</dbReference>
<dbReference type="InterPro" id="IPR002035">
    <property type="entry name" value="VWF_A"/>
</dbReference>
<dbReference type="Gene3D" id="2.170.140.10">
    <property type="entry name" value="Chitin binding domain"/>
    <property type="match status" value="2"/>
</dbReference>
<name>A0ABM1A2W9_APLCA</name>
<dbReference type="InterPro" id="IPR002557">
    <property type="entry name" value="Chitin-bd_dom"/>
</dbReference>
<dbReference type="PROSITE" id="PS50234">
    <property type="entry name" value="VWFA"/>
    <property type="match status" value="2"/>
</dbReference>
<gene>
    <name evidence="5" type="primary">LOC106012179</name>
</gene>
<dbReference type="PROSITE" id="PS50940">
    <property type="entry name" value="CHIT_BIND_II"/>
    <property type="match status" value="1"/>
</dbReference>
<dbReference type="CDD" id="cd01450">
    <property type="entry name" value="vWFA_subfamily_ECM"/>
    <property type="match status" value="2"/>
</dbReference>
<dbReference type="RefSeq" id="XP_012939748.2">
    <property type="nucleotide sequence ID" value="XM_013084294.2"/>
</dbReference>
<keyword evidence="4" id="KW-1185">Reference proteome</keyword>
<organism evidence="4 5">
    <name type="scientific">Aplysia californica</name>
    <name type="common">California sea hare</name>
    <dbReference type="NCBI Taxonomy" id="6500"/>
    <lineage>
        <taxon>Eukaryota</taxon>
        <taxon>Metazoa</taxon>
        <taxon>Spiralia</taxon>
        <taxon>Lophotrochozoa</taxon>
        <taxon>Mollusca</taxon>
        <taxon>Gastropoda</taxon>
        <taxon>Heterobranchia</taxon>
        <taxon>Euthyneura</taxon>
        <taxon>Tectipleura</taxon>
        <taxon>Aplysiida</taxon>
        <taxon>Aplysioidea</taxon>
        <taxon>Aplysiidae</taxon>
        <taxon>Aplysia</taxon>
    </lineage>
</organism>
<dbReference type="Proteomes" id="UP000694888">
    <property type="component" value="Unplaced"/>
</dbReference>
<reference evidence="5" key="1">
    <citation type="submission" date="2025-08" db="UniProtKB">
        <authorList>
            <consortium name="RefSeq"/>
        </authorList>
    </citation>
    <scope>IDENTIFICATION</scope>
</reference>
<evidence type="ECO:0000256" key="1">
    <source>
        <dbReference type="SAM" id="SignalP"/>
    </source>
</evidence>
<evidence type="ECO:0000259" key="3">
    <source>
        <dbReference type="PROSITE" id="PS50940"/>
    </source>
</evidence>
<dbReference type="Gene3D" id="3.40.50.410">
    <property type="entry name" value="von Willebrand factor, type A domain"/>
    <property type="match status" value="2"/>
</dbReference>
<feature type="chain" id="PRO_5046646409" evidence="1">
    <location>
        <begin position="26"/>
        <end position="833"/>
    </location>
</feature>
<dbReference type="PANTHER" id="PTHR24020:SF84">
    <property type="entry name" value="VWFA DOMAIN-CONTAINING PROTEIN"/>
    <property type="match status" value="1"/>
</dbReference>
<dbReference type="InterPro" id="IPR050525">
    <property type="entry name" value="ECM_Assembly_Org"/>
</dbReference>
<dbReference type="PANTHER" id="PTHR24020">
    <property type="entry name" value="COLLAGEN ALPHA"/>
    <property type="match status" value="1"/>
</dbReference>
<feature type="domain" description="Chitin-binding type-2" evidence="3">
    <location>
        <begin position="784"/>
        <end position="833"/>
    </location>
</feature>
<proteinExistence type="predicted"/>
<dbReference type="SUPFAM" id="SSF57625">
    <property type="entry name" value="Invertebrate chitin-binding proteins"/>
    <property type="match status" value="3"/>
</dbReference>
<feature type="domain" description="VWFA" evidence="2">
    <location>
        <begin position="389"/>
        <end position="569"/>
    </location>
</feature>
<evidence type="ECO:0000313" key="4">
    <source>
        <dbReference type="Proteomes" id="UP000694888"/>
    </source>
</evidence>
<feature type="domain" description="VWFA" evidence="2">
    <location>
        <begin position="194"/>
        <end position="368"/>
    </location>
</feature>
<evidence type="ECO:0000313" key="5">
    <source>
        <dbReference type="RefSeq" id="XP_012939748.2"/>
    </source>
</evidence>
<dbReference type="GeneID" id="106012179"/>
<dbReference type="SMART" id="SM00494">
    <property type="entry name" value="ChtBD2"/>
    <property type="match status" value="3"/>
</dbReference>
<dbReference type="InterPro" id="IPR036465">
    <property type="entry name" value="vWFA_dom_sf"/>
</dbReference>
<accession>A0ABM1A2W9</accession>
<dbReference type="SUPFAM" id="SSF53300">
    <property type="entry name" value="vWA-like"/>
    <property type="match status" value="2"/>
</dbReference>
<dbReference type="SMART" id="SM00327">
    <property type="entry name" value="VWA"/>
    <property type="match status" value="2"/>
</dbReference>
<feature type="signal peptide" evidence="1">
    <location>
        <begin position="1"/>
        <end position="25"/>
    </location>
</feature>
<sequence>MSTATTVRLISLTLCMTSLVSRGSAQVVSNHVQDPGAKGAKVVEAVIQTIKDVCLFSDDYDFLRRLAFVETQDGTDRMTYVQGFDGGIWHIDKSRFDRTERESARLTAEYALIKQKLGIDWFTVQWADLLKPLYSGIAAAMLLKLDSAQSPLPSDVTGQASFWSQKIHPGKPAQEFINSTATMEKNCARTGNIDLLFVVDTSSIVQQWSPVAEFMKTVVASLDKANGLGPNADRVALLTYSNRAILAFPFSKSTDLQSLTTLLDLAPRIGGTSNTTDALKMARSQVFPAGRADAEKVIVLITDSKSDDPLSAMKEAVPLKNAGIMIYTLGIGPGASSSELQQFASIPTCTFSSVISGVGDLNNLRLKLGRVSCQAPENLQVGEYTYPCSEEFRGQLPPKHKVTQAINFSSDLVNMFDVGGDKHRVGVAWYDKTAHDLLSLKDSSSVPQLLSKLRQLSPVTSLTPAQTDLSAALKWVRQTGLSVQHGGRDVTSKTLVLVTKGDPGGSAAVTQEAALLHTAGVRVIVLAVGSTFDDPTLTSLASTPMRVHKSADLANQSTDAVAKTACTDVSVQCVEQGVSRPCSQEDLINSQYGNQVVADRNLTVNPCVLPAVPGLPPISRFPHPSHRDRFIICDSKHQAYIVLCPLGELYNASSEECEYSPLANQLPTSTPHGAVLTPAASTSGTTPSLPVTLTSATPSPATTTKQVTTVAASNPCTYNNILKGNRLHPYPLDNTMYINCTNVPGKMNVVPCPAGKSWMQAVKSCMYTCLILDINKGQVDCSLPNPCGGVLVYYSHPTDVTKYIQCNPLQEAFVHTCPPGQLWKPLLLTCDIA</sequence>
<dbReference type="InterPro" id="IPR036508">
    <property type="entry name" value="Chitin-bd_dom_sf"/>
</dbReference>
<protein>
    <submittedName>
        <fullName evidence="5">Uncharacterized protein LOC106012179</fullName>
    </submittedName>
</protein>
<evidence type="ECO:0000259" key="2">
    <source>
        <dbReference type="PROSITE" id="PS50234"/>
    </source>
</evidence>